<dbReference type="InterPro" id="IPR012902">
    <property type="entry name" value="N_methyl_site"/>
</dbReference>
<dbReference type="InterPro" id="IPR045584">
    <property type="entry name" value="Pilin-like"/>
</dbReference>
<dbReference type="PANTHER" id="PTHR30093">
    <property type="entry name" value="GENERAL SECRETION PATHWAY PROTEIN G"/>
    <property type="match status" value="1"/>
</dbReference>
<dbReference type="PANTHER" id="PTHR30093:SF2">
    <property type="entry name" value="TYPE II SECRETION SYSTEM PROTEIN H"/>
    <property type="match status" value="1"/>
</dbReference>
<dbReference type="Gene3D" id="3.30.700.10">
    <property type="entry name" value="Glycoprotein, Type 4 Pilin"/>
    <property type="match status" value="1"/>
</dbReference>
<evidence type="ECO:0000256" key="1">
    <source>
        <dbReference type="SAM" id="Phobius"/>
    </source>
</evidence>
<feature type="domain" description="DUF1559" evidence="2">
    <location>
        <begin position="31"/>
        <end position="297"/>
    </location>
</feature>
<reference evidence="3 4" key="1">
    <citation type="submission" date="2019-05" db="EMBL/GenBank/DDBJ databases">
        <authorList>
            <consortium name="Science for Life Laboratories"/>
        </authorList>
    </citation>
    <scope>NUCLEOTIDE SEQUENCE [LARGE SCALE GENOMIC DNA]</scope>
    <source>
        <strain evidence="3">Soil9</strain>
    </source>
</reference>
<gene>
    <name evidence="3" type="ORF">SOIL9_53250</name>
</gene>
<keyword evidence="1" id="KW-0812">Transmembrane</keyword>
<protein>
    <recommendedName>
        <fullName evidence="2">DUF1559 domain-containing protein</fullName>
    </recommendedName>
</protein>
<feature type="transmembrane region" description="Helical" evidence="1">
    <location>
        <begin position="6"/>
        <end position="30"/>
    </location>
</feature>
<accession>A0A6P2CTV5</accession>
<sequence>MPRRFAFTLIELLVVIAIIAILIGLLLPAVQKVREAAARMQCSNNLKQIGLACHNYASANNDLLPNNFNIQPVAGSSPPSNNIMTPIGSWNTVLLPYIEQNNVYTQFDLKYDWYDNTNSNNWKAATAVIRTYLCPSAPKSTGRVVQSLHNGQQFAAGATDYCGVPAAYLNNTQNTNLFAGAMNTRFGSSKIRLTDITDGTSNTLVVVEMGDKPSSWRAGKQITDNSATVYTVTNSTIGSGQWAAPNWNHLRTHTFDGVTQFGECAINCSNGAAIYSFHTGGANVAFCDGSIRFLKQSGTPQALMVAMVSIAGSEVISGD</sequence>
<name>A0A6P2CTV5_9BACT</name>
<proteinExistence type="predicted"/>
<dbReference type="Pfam" id="PF07596">
    <property type="entry name" value="SBP_bac_10"/>
    <property type="match status" value="1"/>
</dbReference>
<keyword evidence="1" id="KW-0472">Membrane</keyword>
<organism evidence="3 4">
    <name type="scientific">Gemmata massiliana</name>
    <dbReference type="NCBI Taxonomy" id="1210884"/>
    <lineage>
        <taxon>Bacteria</taxon>
        <taxon>Pseudomonadati</taxon>
        <taxon>Planctomycetota</taxon>
        <taxon>Planctomycetia</taxon>
        <taxon>Gemmatales</taxon>
        <taxon>Gemmataceae</taxon>
        <taxon>Gemmata</taxon>
    </lineage>
</organism>
<dbReference type="KEGG" id="gms:SOIL9_53250"/>
<keyword evidence="4" id="KW-1185">Reference proteome</keyword>
<evidence type="ECO:0000259" key="2">
    <source>
        <dbReference type="Pfam" id="PF07596"/>
    </source>
</evidence>
<dbReference type="Pfam" id="PF07963">
    <property type="entry name" value="N_methyl"/>
    <property type="match status" value="1"/>
</dbReference>
<dbReference type="NCBIfam" id="TIGR02532">
    <property type="entry name" value="IV_pilin_GFxxxE"/>
    <property type="match status" value="1"/>
</dbReference>
<dbReference type="InterPro" id="IPR011453">
    <property type="entry name" value="DUF1559"/>
</dbReference>
<dbReference type="RefSeq" id="WP_162673288.1">
    <property type="nucleotide sequence ID" value="NZ_LR593886.1"/>
</dbReference>
<dbReference type="AlphaFoldDB" id="A0A6P2CTV5"/>
<dbReference type="EMBL" id="LR593886">
    <property type="protein sequence ID" value="VTR92389.1"/>
    <property type="molecule type" value="Genomic_DNA"/>
</dbReference>
<dbReference type="NCBIfam" id="TIGR04294">
    <property type="entry name" value="pre_pil_HX9DG"/>
    <property type="match status" value="1"/>
</dbReference>
<dbReference type="InterPro" id="IPR027558">
    <property type="entry name" value="Pre_pil_HX9DG_C"/>
</dbReference>
<dbReference type="Proteomes" id="UP000464178">
    <property type="component" value="Chromosome"/>
</dbReference>
<dbReference type="SUPFAM" id="SSF54523">
    <property type="entry name" value="Pili subunits"/>
    <property type="match status" value="1"/>
</dbReference>
<keyword evidence="1" id="KW-1133">Transmembrane helix</keyword>
<evidence type="ECO:0000313" key="4">
    <source>
        <dbReference type="Proteomes" id="UP000464178"/>
    </source>
</evidence>
<evidence type="ECO:0000313" key="3">
    <source>
        <dbReference type="EMBL" id="VTR92389.1"/>
    </source>
</evidence>